<dbReference type="EMBL" id="JACAZI010000005">
    <property type="protein sequence ID" value="KAF7359586.1"/>
    <property type="molecule type" value="Genomic_DNA"/>
</dbReference>
<evidence type="ECO:0000313" key="3">
    <source>
        <dbReference type="Proteomes" id="UP000620124"/>
    </source>
</evidence>
<reference evidence="2" key="1">
    <citation type="submission" date="2020-05" db="EMBL/GenBank/DDBJ databases">
        <title>Mycena genomes resolve the evolution of fungal bioluminescence.</title>
        <authorList>
            <person name="Tsai I.J."/>
        </authorList>
    </citation>
    <scope>NUCLEOTIDE SEQUENCE</scope>
    <source>
        <strain evidence="2">CCC161011</strain>
    </source>
</reference>
<dbReference type="OrthoDB" id="73875at2759"/>
<organism evidence="2 3">
    <name type="scientific">Mycena venus</name>
    <dbReference type="NCBI Taxonomy" id="2733690"/>
    <lineage>
        <taxon>Eukaryota</taxon>
        <taxon>Fungi</taxon>
        <taxon>Dikarya</taxon>
        <taxon>Basidiomycota</taxon>
        <taxon>Agaricomycotina</taxon>
        <taxon>Agaricomycetes</taxon>
        <taxon>Agaricomycetidae</taxon>
        <taxon>Agaricales</taxon>
        <taxon>Marasmiineae</taxon>
        <taxon>Mycenaceae</taxon>
        <taxon>Mycena</taxon>
    </lineage>
</organism>
<evidence type="ECO:0000313" key="2">
    <source>
        <dbReference type="EMBL" id="KAF7359586.1"/>
    </source>
</evidence>
<accession>A0A8H6YJS2</accession>
<proteinExistence type="predicted"/>
<comment type="caution">
    <text evidence="2">The sequence shown here is derived from an EMBL/GenBank/DDBJ whole genome shotgun (WGS) entry which is preliminary data.</text>
</comment>
<gene>
    <name evidence="2" type="ORF">MVEN_00682300</name>
</gene>
<dbReference type="Proteomes" id="UP000620124">
    <property type="component" value="Unassembled WGS sequence"/>
</dbReference>
<dbReference type="AlphaFoldDB" id="A0A8H6YJS2"/>
<feature type="region of interest" description="Disordered" evidence="1">
    <location>
        <begin position="1"/>
        <end position="21"/>
    </location>
</feature>
<evidence type="ECO:0000256" key="1">
    <source>
        <dbReference type="SAM" id="MobiDB-lite"/>
    </source>
</evidence>
<keyword evidence="3" id="KW-1185">Reference proteome</keyword>
<sequence length="230" mass="24558">MARRMPLEQSETQRRMPPPEELETQLDDNFPLFDTALSCDIGLVSFDATVNADVDLDSQMNIGFAFLMNSTVAPSAIDNFGLAAAVSGYAKGIINIRSLLSGDVDSGNIPVFKAGIPGLSFPCLLTLGPEAAINVRAGAGFDVNTDIAVPITWSFPLLDFWTKLTTFSHCVPLPTVNAPHSTNIKEGFNKTASPRLCYTTVHDPIQPAFNAFTSATVALYAELASSAEIG</sequence>
<protein>
    <submittedName>
        <fullName evidence="2">Uncharacterized protein</fullName>
    </submittedName>
</protein>
<name>A0A8H6YJS2_9AGAR</name>